<proteinExistence type="predicted"/>
<dbReference type="InterPro" id="IPR009880">
    <property type="entry name" value="Glyoxal_oxidase_N"/>
</dbReference>
<evidence type="ECO:0000256" key="2">
    <source>
        <dbReference type="SAM" id="Phobius"/>
    </source>
</evidence>
<dbReference type="InterPro" id="IPR015202">
    <property type="entry name" value="GO-like_E_set"/>
</dbReference>
<gene>
    <name evidence="5" type="ORF">CSSPTR1EN2_LOCUS23689</name>
</gene>
<dbReference type="InterPro" id="IPR037293">
    <property type="entry name" value="Gal_Oxidase_central_sf"/>
</dbReference>
<dbReference type="SUPFAM" id="SSF81296">
    <property type="entry name" value="E set domains"/>
    <property type="match status" value="1"/>
</dbReference>
<dbReference type="InterPro" id="IPR011043">
    <property type="entry name" value="Gal_Oxase/kelch_b-propeller"/>
</dbReference>
<evidence type="ECO:0000259" key="4">
    <source>
        <dbReference type="Pfam" id="PF09118"/>
    </source>
</evidence>
<dbReference type="CDD" id="cd02851">
    <property type="entry name" value="E_set_GO_C"/>
    <property type="match status" value="1"/>
</dbReference>
<feature type="domain" description="Galactose oxidase-like Early set" evidence="4">
    <location>
        <begin position="457"/>
        <end position="560"/>
    </location>
</feature>
<keyword evidence="2" id="KW-1133">Transmembrane helix</keyword>
<dbReference type="Pfam" id="PF07250">
    <property type="entry name" value="Glyoxal_oxid_N"/>
    <property type="match status" value="1"/>
</dbReference>
<feature type="transmembrane region" description="Helical" evidence="2">
    <location>
        <begin position="12"/>
        <end position="34"/>
    </location>
</feature>
<accession>A0ABP0V529</accession>
<evidence type="ECO:0000256" key="1">
    <source>
        <dbReference type="ARBA" id="ARBA00022729"/>
    </source>
</evidence>
<name>A0ABP0V529_9BRYO</name>
<dbReference type="Proteomes" id="UP001497512">
    <property type="component" value="Chromosome 9"/>
</dbReference>
<reference evidence="5" key="1">
    <citation type="submission" date="2024-02" db="EMBL/GenBank/DDBJ databases">
        <authorList>
            <consortium name="ELIXIR-Norway"/>
            <consortium name="Elixir Norway"/>
        </authorList>
    </citation>
    <scope>NUCLEOTIDE SEQUENCE</scope>
</reference>
<dbReference type="Gene3D" id="2.130.10.80">
    <property type="entry name" value="Galactose oxidase/kelch, beta-propeller"/>
    <property type="match status" value="1"/>
</dbReference>
<evidence type="ECO:0000313" key="6">
    <source>
        <dbReference type="Proteomes" id="UP001497512"/>
    </source>
</evidence>
<protein>
    <recommendedName>
        <fullName evidence="7">Glyoxal oxidase</fullName>
    </recommendedName>
</protein>
<dbReference type="Gene3D" id="2.60.40.10">
    <property type="entry name" value="Immunoglobulins"/>
    <property type="match status" value="1"/>
</dbReference>
<sequence>MRRRRPATVSKFFVGSKLALTVIILVLVQTSILLKQAEGQNVSNITTGGGIWELLLTNAGIPSMHSAVTRYGSVVLLDHTNVGAENITLPGGKCRNTTYDLVLKEDCYAHSVLYSPTTNTVRPLTILTDTWCSAGQFVSDGSLVQTGGGYEGQQKVRIFKPCSTNQVCDWVESTTQTLQFPRWYTTNQLLPDGRQILVGGKAAFTVEFLPSNNEGLVELPFLQQTNDFEDDNWYPFVHLLPTGNLYIFANRDSIIYNYKTNTVVKQFPQIPGNPRNYPSAGSSVMLPLTYSDGYVGVQILVCGGAQLGAYVNHTSQPGCSSTCGKITVTDPNPVWAMETMPIPRCMGDMILLPDQNVLIINGAQNGSQGWGYASVPAFNPVLYQTYNNQSRFLIFEPTTTPRMYHSTANLLQDGRILLAGSNSHQYNTFRNTPFPTVLSLEAFSPPYIVDVDQRTIIQILPAQISYQQSFGITFWDPNPGAPTVTLSVVLTSAPFVTHSFAQGQRLLVLDIVNATVPSHITRKKSITVMAPPNSAVAPPAYYMLWLLKNGAPSIARWVQVLQA</sequence>
<evidence type="ECO:0000259" key="3">
    <source>
        <dbReference type="Pfam" id="PF07250"/>
    </source>
</evidence>
<feature type="domain" description="Glyoxal oxidase N-terminal" evidence="3">
    <location>
        <begin position="64"/>
        <end position="447"/>
    </location>
</feature>
<dbReference type="EMBL" id="OZ019901">
    <property type="protein sequence ID" value="CAK9237410.1"/>
    <property type="molecule type" value="Genomic_DNA"/>
</dbReference>
<evidence type="ECO:0008006" key="7">
    <source>
        <dbReference type="Google" id="ProtNLM"/>
    </source>
</evidence>
<keyword evidence="2" id="KW-0812">Transmembrane</keyword>
<evidence type="ECO:0000313" key="5">
    <source>
        <dbReference type="EMBL" id="CAK9237410.1"/>
    </source>
</evidence>
<organism evidence="5 6">
    <name type="scientific">Sphagnum troendelagicum</name>
    <dbReference type="NCBI Taxonomy" id="128251"/>
    <lineage>
        <taxon>Eukaryota</taxon>
        <taxon>Viridiplantae</taxon>
        <taxon>Streptophyta</taxon>
        <taxon>Embryophyta</taxon>
        <taxon>Bryophyta</taxon>
        <taxon>Sphagnophytina</taxon>
        <taxon>Sphagnopsida</taxon>
        <taxon>Sphagnales</taxon>
        <taxon>Sphagnaceae</taxon>
        <taxon>Sphagnum</taxon>
    </lineage>
</organism>
<dbReference type="Pfam" id="PF09118">
    <property type="entry name" value="GO-like_E_set"/>
    <property type="match status" value="1"/>
</dbReference>
<dbReference type="PANTHER" id="PTHR32208">
    <property type="entry name" value="SECRETED PROTEIN-RELATED"/>
    <property type="match status" value="1"/>
</dbReference>
<keyword evidence="1" id="KW-0732">Signal</keyword>
<keyword evidence="6" id="KW-1185">Reference proteome</keyword>
<keyword evidence="2" id="KW-0472">Membrane</keyword>
<dbReference type="InterPro" id="IPR013783">
    <property type="entry name" value="Ig-like_fold"/>
</dbReference>
<dbReference type="InterPro" id="IPR014756">
    <property type="entry name" value="Ig_E-set"/>
</dbReference>
<dbReference type="SUPFAM" id="SSF50965">
    <property type="entry name" value="Galactose oxidase, central domain"/>
    <property type="match status" value="1"/>
</dbReference>
<dbReference type="PANTHER" id="PTHR32208:SF21">
    <property type="entry name" value="LOW QUALITY PROTEIN: ALDEHYDE OXIDASE GLOX-LIKE"/>
    <property type="match status" value="1"/>
</dbReference>